<feature type="region of interest" description="Disordered" evidence="1">
    <location>
        <begin position="153"/>
        <end position="173"/>
    </location>
</feature>
<dbReference type="GO" id="GO:0016787">
    <property type="term" value="F:hydrolase activity"/>
    <property type="evidence" value="ECO:0007669"/>
    <property type="project" value="UniProtKB-KW"/>
</dbReference>
<keyword evidence="3" id="KW-1185">Reference proteome</keyword>
<organism evidence="2 3">
    <name type="scientific">Hibiscus syriacus</name>
    <name type="common">Rose of Sharon</name>
    <dbReference type="NCBI Taxonomy" id="106335"/>
    <lineage>
        <taxon>Eukaryota</taxon>
        <taxon>Viridiplantae</taxon>
        <taxon>Streptophyta</taxon>
        <taxon>Embryophyta</taxon>
        <taxon>Tracheophyta</taxon>
        <taxon>Spermatophyta</taxon>
        <taxon>Magnoliopsida</taxon>
        <taxon>eudicotyledons</taxon>
        <taxon>Gunneridae</taxon>
        <taxon>Pentapetalae</taxon>
        <taxon>rosids</taxon>
        <taxon>malvids</taxon>
        <taxon>Malvales</taxon>
        <taxon>Malvaceae</taxon>
        <taxon>Malvoideae</taxon>
        <taxon>Hibiscus</taxon>
    </lineage>
</organism>
<protein>
    <submittedName>
        <fullName evidence="2">P-loop containing nucleoside triphosphate hydrolases superfamily protein</fullName>
    </submittedName>
</protein>
<evidence type="ECO:0000313" key="2">
    <source>
        <dbReference type="EMBL" id="KAE8661782.1"/>
    </source>
</evidence>
<feature type="compositionally biased region" description="Pro residues" evidence="1">
    <location>
        <begin position="243"/>
        <end position="254"/>
    </location>
</feature>
<feature type="compositionally biased region" description="Pro residues" evidence="1">
    <location>
        <begin position="66"/>
        <end position="87"/>
    </location>
</feature>
<dbReference type="AlphaFoldDB" id="A0A6A2WMZ8"/>
<feature type="compositionally biased region" description="Low complexity" evidence="1">
    <location>
        <begin position="46"/>
        <end position="56"/>
    </location>
</feature>
<dbReference type="EMBL" id="VEPZ02001719">
    <property type="protein sequence ID" value="KAE8661782.1"/>
    <property type="molecule type" value="Genomic_DNA"/>
</dbReference>
<keyword evidence="2" id="KW-0378">Hydrolase</keyword>
<dbReference type="Proteomes" id="UP000436088">
    <property type="component" value="Unassembled WGS sequence"/>
</dbReference>
<accession>A0A6A2WMZ8</accession>
<gene>
    <name evidence="2" type="ORF">F3Y22_tig00113724pilonHSYRG00306</name>
</gene>
<evidence type="ECO:0000313" key="3">
    <source>
        <dbReference type="Proteomes" id="UP000436088"/>
    </source>
</evidence>
<feature type="region of interest" description="Disordered" evidence="1">
    <location>
        <begin position="45"/>
        <end position="109"/>
    </location>
</feature>
<sequence length="352" mass="39098">MDQYYNHYQSYNQWRQPSPPPQQPSLCPVCSIPHLPICPPHPPPYHHQNPNYPQHHNYARPVFDPYQPPPPPPPPPPAPAPPPPPPYVNGFADSRSWHPNPNSDHDYATAGVGELDRSYKRPRIEDIGSAPARISKEDERRLKLIRDHGAASFSGVNKENKSPHFNINNDNNVNLMPPRSSEMYNIEDSLNNCTGYYGNNNYSQPQLVQQKDSMPTAINHWQGYEQRIGGHLPHPGGNHMAQPPLPASPPPPLPVEAYSSSPSSSVSLFPLGDSSSVTAHSSYPVAIEPYYQNKPPHASGGFHREDPQVIHRSSSVKYGANPPKQLSSDKPKVLMLPSCLKCLTELLGLIIL</sequence>
<feature type="compositionally biased region" description="Polar residues" evidence="1">
    <location>
        <begin position="163"/>
        <end position="173"/>
    </location>
</feature>
<name>A0A6A2WMZ8_HIBSY</name>
<feature type="region of interest" description="Disordered" evidence="1">
    <location>
        <begin position="231"/>
        <end position="259"/>
    </location>
</feature>
<reference evidence="2" key="1">
    <citation type="submission" date="2019-09" db="EMBL/GenBank/DDBJ databases">
        <title>Draft genome information of white flower Hibiscus syriacus.</title>
        <authorList>
            <person name="Kim Y.-M."/>
        </authorList>
    </citation>
    <scope>NUCLEOTIDE SEQUENCE [LARGE SCALE GENOMIC DNA]</scope>
    <source>
        <strain evidence="2">YM2019G1</strain>
    </source>
</reference>
<proteinExistence type="predicted"/>
<evidence type="ECO:0000256" key="1">
    <source>
        <dbReference type="SAM" id="MobiDB-lite"/>
    </source>
</evidence>
<comment type="caution">
    <text evidence="2">The sequence shown here is derived from an EMBL/GenBank/DDBJ whole genome shotgun (WGS) entry which is preliminary data.</text>
</comment>